<dbReference type="RefSeq" id="WP_189399161.1">
    <property type="nucleotide sequence ID" value="NZ_BMXA01000002.1"/>
</dbReference>
<keyword evidence="2" id="KW-1185">Reference proteome</keyword>
<organism evidence="1 2">
    <name type="scientific">Arenicella chitinivorans</name>
    <dbReference type="NCBI Taxonomy" id="1329800"/>
    <lineage>
        <taxon>Bacteria</taxon>
        <taxon>Pseudomonadati</taxon>
        <taxon>Pseudomonadota</taxon>
        <taxon>Gammaproteobacteria</taxon>
        <taxon>Arenicellales</taxon>
        <taxon>Arenicellaceae</taxon>
        <taxon>Arenicella</taxon>
    </lineage>
</organism>
<reference evidence="1" key="2">
    <citation type="submission" date="2020-09" db="EMBL/GenBank/DDBJ databases">
        <authorList>
            <person name="Sun Q."/>
            <person name="Kim S."/>
        </authorList>
    </citation>
    <scope>NUCLEOTIDE SEQUENCE</scope>
    <source>
        <strain evidence="1">KCTC 12711</strain>
    </source>
</reference>
<sequence length="447" mass="51346">MAAQLTKRSPQQKIAYGLWLDDRAPDNVSHPVPLRDLTLSWLRFGYQGEVIESPQIDQILQRALTNGYDACVVFSPGVIINEVWKLPHWGCADFHQCVHTYFDQSDALICANTRQTNGRTELDTACLLFDLQHYAELLRTAPNTKVTSAWIMQLDPSQIPPLPDELVTKFVNVARPSKPHANAFFRSLDTQLQRGRNGVFLWNIEAYDDVAPQQPDSPPVSHLLCVAAGFKPLMLLARRGFDRHTKVTFFDYSQRALEIRQRMIRDWDGRDYPAFCRQVVSEYPGTDTFYQLWDGLNVEQIDWRDVDALWQAELQHWGGAERFAELWNAHRQLDIEFIHCDVVHDPSPVIARLNDDSGVILWWSNAFFTISSNWLLSIPQRRARFQHWISTIANHAPRSTLFGADHNNAPVNNISAAEHCQQIAHTVDTQLSDELKPYAKSVYNLRF</sequence>
<dbReference type="EMBL" id="BMXA01000002">
    <property type="protein sequence ID" value="GHA04444.1"/>
    <property type="molecule type" value="Genomic_DNA"/>
</dbReference>
<name>A0A918VK96_9GAMM</name>
<dbReference type="AlphaFoldDB" id="A0A918VK96"/>
<accession>A0A918VK96</accession>
<gene>
    <name evidence="1" type="ORF">GCM10008090_12270</name>
</gene>
<dbReference type="Proteomes" id="UP000614811">
    <property type="component" value="Unassembled WGS sequence"/>
</dbReference>
<evidence type="ECO:0000313" key="1">
    <source>
        <dbReference type="EMBL" id="GHA04444.1"/>
    </source>
</evidence>
<protein>
    <submittedName>
        <fullName evidence="1">Uncharacterized protein</fullName>
    </submittedName>
</protein>
<reference evidence="1" key="1">
    <citation type="journal article" date="2014" name="Int. J. Syst. Evol. Microbiol.">
        <title>Complete genome sequence of Corynebacterium casei LMG S-19264T (=DSM 44701T), isolated from a smear-ripened cheese.</title>
        <authorList>
            <consortium name="US DOE Joint Genome Institute (JGI-PGF)"/>
            <person name="Walter F."/>
            <person name="Albersmeier A."/>
            <person name="Kalinowski J."/>
            <person name="Ruckert C."/>
        </authorList>
    </citation>
    <scope>NUCLEOTIDE SEQUENCE</scope>
    <source>
        <strain evidence="1">KCTC 12711</strain>
    </source>
</reference>
<evidence type="ECO:0000313" key="2">
    <source>
        <dbReference type="Proteomes" id="UP000614811"/>
    </source>
</evidence>
<proteinExistence type="predicted"/>
<comment type="caution">
    <text evidence="1">The sequence shown here is derived from an EMBL/GenBank/DDBJ whole genome shotgun (WGS) entry which is preliminary data.</text>
</comment>